<reference evidence="1 3" key="2">
    <citation type="journal article" date="2014" name="BMC Genomics">
        <title>An improved genome release (version Mt4.0) for the model legume Medicago truncatula.</title>
        <authorList>
            <person name="Tang H."/>
            <person name="Krishnakumar V."/>
            <person name="Bidwell S."/>
            <person name="Rosen B."/>
            <person name="Chan A."/>
            <person name="Zhou S."/>
            <person name="Gentzbittel L."/>
            <person name="Childs K.L."/>
            <person name="Yandell M."/>
            <person name="Gundlach H."/>
            <person name="Mayer K.F."/>
            <person name="Schwartz D.C."/>
            <person name="Town C.D."/>
        </authorList>
    </citation>
    <scope>GENOME REANNOTATION</scope>
    <source>
        <strain evidence="2 3">cv. Jemalong A17</strain>
    </source>
</reference>
<dbReference type="EMBL" id="CM001220">
    <property type="protein sequence ID" value="AES88279.1"/>
    <property type="molecule type" value="Genomic_DNA"/>
</dbReference>
<reference evidence="1 3" key="1">
    <citation type="journal article" date="2011" name="Nature">
        <title>The Medicago genome provides insight into the evolution of rhizobial symbioses.</title>
        <authorList>
            <person name="Young N.D."/>
            <person name="Debelle F."/>
            <person name="Oldroyd G.E."/>
            <person name="Geurts R."/>
            <person name="Cannon S.B."/>
            <person name="Udvardi M.K."/>
            <person name="Benedito V.A."/>
            <person name="Mayer K.F."/>
            <person name="Gouzy J."/>
            <person name="Schoof H."/>
            <person name="Van de Peer Y."/>
            <person name="Proost S."/>
            <person name="Cook D.R."/>
            <person name="Meyers B.C."/>
            <person name="Spannagl M."/>
            <person name="Cheung F."/>
            <person name="De Mita S."/>
            <person name="Krishnakumar V."/>
            <person name="Gundlach H."/>
            <person name="Zhou S."/>
            <person name="Mudge J."/>
            <person name="Bharti A.K."/>
            <person name="Murray J.D."/>
            <person name="Naoumkina M.A."/>
            <person name="Rosen B."/>
            <person name="Silverstein K.A."/>
            <person name="Tang H."/>
            <person name="Rombauts S."/>
            <person name="Zhao P.X."/>
            <person name="Zhou P."/>
            <person name="Barbe V."/>
            <person name="Bardou P."/>
            <person name="Bechner M."/>
            <person name="Bellec A."/>
            <person name="Berger A."/>
            <person name="Berges H."/>
            <person name="Bidwell S."/>
            <person name="Bisseling T."/>
            <person name="Choisne N."/>
            <person name="Couloux A."/>
            <person name="Denny R."/>
            <person name="Deshpande S."/>
            <person name="Dai X."/>
            <person name="Doyle J.J."/>
            <person name="Dudez A.M."/>
            <person name="Farmer A.D."/>
            <person name="Fouteau S."/>
            <person name="Franken C."/>
            <person name="Gibelin C."/>
            <person name="Gish J."/>
            <person name="Goldstein S."/>
            <person name="Gonzalez A.J."/>
            <person name="Green P.J."/>
            <person name="Hallab A."/>
            <person name="Hartog M."/>
            <person name="Hua A."/>
            <person name="Humphray S.J."/>
            <person name="Jeong D.H."/>
            <person name="Jing Y."/>
            <person name="Jocker A."/>
            <person name="Kenton S.M."/>
            <person name="Kim D.J."/>
            <person name="Klee K."/>
            <person name="Lai H."/>
            <person name="Lang C."/>
            <person name="Lin S."/>
            <person name="Macmil S.L."/>
            <person name="Magdelenat G."/>
            <person name="Matthews L."/>
            <person name="McCorrison J."/>
            <person name="Monaghan E.L."/>
            <person name="Mun J.H."/>
            <person name="Najar F.Z."/>
            <person name="Nicholson C."/>
            <person name="Noirot C."/>
            <person name="O'Bleness M."/>
            <person name="Paule C.R."/>
            <person name="Poulain J."/>
            <person name="Prion F."/>
            <person name="Qin B."/>
            <person name="Qu C."/>
            <person name="Retzel E.F."/>
            <person name="Riddle C."/>
            <person name="Sallet E."/>
            <person name="Samain S."/>
            <person name="Samson N."/>
            <person name="Sanders I."/>
            <person name="Saurat O."/>
            <person name="Scarpelli C."/>
            <person name="Schiex T."/>
            <person name="Segurens B."/>
            <person name="Severin A.J."/>
            <person name="Sherrier D.J."/>
            <person name="Shi R."/>
            <person name="Sims S."/>
            <person name="Singer S.R."/>
            <person name="Sinharoy S."/>
            <person name="Sterck L."/>
            <person name="Viollet A."/>
            <person name="Wang B.B."/>
            <person name="Wang K."/>
            <person name="Wang M."/>
            <person name="Wang X."/>
            <person name="Warfsmann J."/>
            <person name="Weissenbach J."/>
            <person name="White D.D."/>
            <person name="White J.D."/>
            <person name="Wiley G.B."/>
            <person name="Wincker P."/>
            <person name="Xing Y."/>
            <person name="Yang L."/>
            <person name="Yao Z."/>
            <person name="Ying F."/>
            <person name="Zhai J."/>
            <person name="Zhou L."/>
            <person name="Zuber A."/>
            <person name="Denarie J."/>
            <person name="Dixon R.A."/>
            <person name="May G.D."/>
            <person name="Schwartz D.C."/>
            <person name="Rogers J."/>
            <person name="Quetier F."/>
            <person name="Town C.D."/>
            <person name="Roe B.A."/>
        </authorList>
    </citation>
    <scope>NUCLEOTIDE SEQUENCE [LARGE SCALE GENOMIC DNA]</scope>
    <source>
        <strain evidence="1">A17</strain>
        <strain evidence="2 3">cv. Jemalong A17</strain>
    </source>
</reference>
<organism evidence="1 3">
    <name type="scientific">Medicago truncatula</name>
    <name type="common">Barrel medic</name>
    <name type="synonym">Medicago tribuloides</name>
    <dbReference type="NCBI Taxonomy" id="3880"/>
    <lineage>
        <taxon>Eukaryota</taxon>
        <taxon>Viridiplantae</taxon>
        <taxon>Streptophyta</taxon>
        <taxon>Embryophyta</taxon>
        <taxon>Tracheophyta</taxon>
        <taxon>Spermatophyta</taxon>
        <taxon>Magnoliopsida</taxon>
        <taxon>eudicotyledons</taxon>
        <taxon>Gunneridae</taxon>
        <taxon>Pentapetalae</taxon>
        <taxon>rosids</taxon>
        <taxon>fabids</taxon>
        <taxon>Fabales</taxon>
        <taxon>Fabaceae</taxon>
        <taxon>Papilionoideae</taxon>
        <taxon>50 kb inversion clade</taxon>
        <taxon>NPAAA clade</taxon>
        <taxon>Hologalegina</taxon>
        <taxon>IRL clade</taxon>
        <taxon>Trifolieae</taxon>
        <taxon>Medicago</taxon>
    </lineage>
</organism>
<accession>G7JH83</accession>
<dbReference type="AlphaFoldDB" id="G7JH83"/>
<evidence type="ECO:0000313" key="2">
    <source>
        <dbReference type="EnsemblPlants" id="AES88279"/>
    </source>
</evidence>
<dbReference type="PaxDb" id="3880-AES88279"/>
<dbReference type="Proteomes" id="UP000002051">
    <property type="component" value="Chromosome 4"/>
</dbReference>
<reference evidence="2" key="3">
    <citation type="submission" date="2015-04" db="UniProtKB">
        <authorList>
            <consortium name="EnsemblPlants"/>
        </authorList>
    </citation>
    <scope>IDENTIFICATION</scope>
    <source>
        <strain evidence="2">cv. Jemalong A17</strain>
    </source>
</reference>
<evidence type="ECO:0000313" key="1">
    <source>
        <dbReference type="EMBL" id="AES88279.1"/>
    </source>
</evidence>
<name>G7JH83_MEDTR</name>
<evidence type="ECO:0000313" key="3">
    <source>
        <dbReference type="Proteomes" id="UP000002051"/>
    </source>
</evidence>
<sequence>MSRATHRPCAIPTTKNLSFSDGFGTEFTELSHGIRTEMHFRTEFGQIGRCPKKPRRKSYFRPKFRLKYNSDGFRMVFAQSQL</sequence>
<dbReference type="EnsemblPlants" id="AES88279">
    <property type="protein sequence ID" value="AES88279"/>
    <property type="gene ID" value="MTR_4g051820"/>
</dbReference>
<protein>
    <submittedName>
        <fullName evidence="1 2">Uncharacterized protein</fullName>
    </submittedName>
</protein>
<keyword evidence="3" id="KW-1185">Reference proteome</keyword>
<proteinExistence type="predicted"/>
<gene>
    <name evidence="1" type="ordered locus">MTR_4g051820</name>
</gene>
<dbReference type="HOGENOM" id="CLU_2561765_0_0_1"/>